<evidence type="ECO:0000313" key="2">
    <source>
        <dbReference type="EMBL" id="TKC09876.1"/>
    </source>
</evidence>
<dbReference type="Proteomes" id="UP000309488">
    <property type="component" value="Unassembled WGS sequence"/>
</dbReference>
<feature type="domain" description="SusE outer membrane protein" evidence="1">
    <location>
        <begin position="30"/>
        <end position="131"/>
    </location>
</feature>
<keyword evidence="3" id="KW-1185">Reference proteome</keyword>
<dbReference type="OrthoDB" id="631295at2"/>
<organism evidence="2 3">
    <name type="scientific">Pedobacter polaris</name>
    <dbReference type="NCBI Taxonomy" id="2571273"/>
    <lineage>
        <taxon>Bacteria</taxon>
        <taxon>Pseudomonadati</taxon>
        <taxon>Bacteroidota</taxon>
        <taxon>Sphingobacteriia</taxon>
        <taxon>Sphingobacteriales</taxon>
        <taxon>Sphingobacteriaceae</taxon>
        <taxon>Pedobacter</taxon>
    </lineage>
</organism>
<evidence type="ECO:0000313" key="3">
    <source>
        <dbReference type="Proteomes" id="UP000309488"/>
    </source>
</evidence>
<dbReference type="InterPro" id="IPR025970">
    <property type="entry name" value="SusE"/>
</dbReference>
<sequence length="379" mass="41576">MKRIYGNMLMLMVISLTGLTFSCKKDKEINTNVAPVAILYGPDNNKYIKLDPKAGTQVFEWQQARAEDGGLVLYEVVFDKETGDFSNPLFSMVSDEKGQRTKLTISDADLNKIANKAGIQALGKGKLKWTVWASKGVNVVKESVSRLIEVERPLGFAEIPADLYLTGTATEGGADLATALRFKKTGVASFEIYTSLKAGTYRFMGGNSANAKAYSIANGNLVEGGEVTVTGATKVYRIRLDFENVVATYTEITSVGLWFAPNNNIMHVLPYTGGGIWKIANAPVVFRQESWGRDERYKFRLSTVNAAGTPGVENFGSSNRDNQRADANSPASYFYLLPVDNSQWDNTYKFATAADNKNCDIIVNFSSTVSNYTHSVTVK</sequence>
<dbReference type="AlphaFoldDB" id="A0A4U1CQZ5"/>
<proteinExistence type="predicted"/>
<evidence type="ECO:0000259" key="1">
    <source>
        <dbReference type="Pfam" id="PF14292"/>
    </source>
</evidence>
<dbReference type="Pfam" id="PF14292">
    <property type="entry name" value="SusE"/>
    <property type="match status" value="1"/>
</dbReference>
<accession>A0A4U1CQZ5</accession>
<reference evidence="2 3" key="1">
    <citation type="submission" date="2019-04" db="EMBL/GenBank/DDBJ databases">
        <title>Pedobacter sp. RP-3-22 sp. nov., isolated from Arctic soil.</title>
        <authorList>
            <person name="Dahal R.H."/>
            <person name="Kim D.-U."/>
        </authorList>
    </citation>
    <scope>NUCLEOTIDE SEQUENCE [LARGE SCALE GENOMIC DNA]</scope>
    <source>
        <strain evidence="2 3">RP-3-22</strain>
    </source>
</reference>
<dbReference type="PROSITE" id="PS51257">
    <property type="entry name" value="PROKAR_LIPOPROTEIN"/>
    <property type="match status" value="1"/>
</dbReference>
<dbReference type="RefSeq" id="WP_136839454.1">
    <property type="nucleotide sequence ID" value="NZ_SWBR01000002.1"/>
</dbReference>
<dbReference type="EMBL" id="SWBR01000002">
    <property type="protein sequence ID" value="TKC09876.1"/>
    <property type="molecule type" value="Genomic_DNA"/>
</dbReference>
<gene>
    <name evidence="2" type="ORF">FA048_06585</name>
</gene>
<name>A0A4U1CQZ5_9SPHI</name>
<protein>
    <recommendedName>
        <fullName evidence="1">SusE outer membrane protein domain-containing protein</fullName>
    </recommendedName>
</protein>
<comment type="caution">
    <text evidence="2">The sequence shown here is derived from an EMBL/GenBank/DDBJ whole genome shotgun (WGS) entry which is preliminary data.</text>
</comment>